<name>A0A6G0YJN7_APHCR</name>
<dbReference type="EMBL" id="VUJU01003724">
    <property type="protein sequence ID" value="KAF0756917.1"/>
    <property type="molecule type" value="Genomic_DNA"/>
</dbReference>
<dbReference type="AlphaFoldDB" id="A0A6G0YJN7"/>
<feature type="non-terminal residue" evidence="1">
    <location>
        <position position="1"/>
    </location>
</feature>
<dbReference type="Proteomes" id="UP000478052">
    <property type="component" value="Unassembled WGS sequence"/>
</dbReference>
<gene>
    <name evidence="1" type="ORF">FWK35_00023299</name>
</gene>
<comment type="caution">
    <text evidence="1">The sequence shown here is derived from an EMBL/GenBank/DDBJ whole genome shotgun (WGS) entry which is preliminary data.</text>
</comment>
<proteinExistence type="predicted"/>
<protein>
    <submittedName>
        <fullName evidence="1">Uncharacterized protein</fullName>
    </submittedName>
</protein>
<organism evidence="1 2">
    <name type="scientific">Aphis craccivora</name>
    <name type="common">Cowpea aphid</name>
    <dbReference type="NCBI Taxonomy" id="307492"/>
    <lineage>
        <taxon>Eukaryota</taxon>
        <taxon>Metazoa</taxon>
        <taxon>Ecdysozoa</taxon>
        <taxon>Arthropoda</taxon>
        <taxon>Hexapoda</taxon>
        <taxon>Insecta</taxon>
        <taxon>Pterygota</taxon>
        <taxon>Neoptera</taxon>
        <taxon>Paraneoptera</taxon>
        <taxon>Hemiptera</taxon>
        <taxon>Sternorrhyncha</taxon>
        <taxon>Aphidomorpha</taxon>
        <taxon>Aphidoidea</taxon>
        <taxon>Aphididae</taxon>
        <taxon>Aphidini</taxon>
        <taxon>Aphis</taxon>
        <taxon>Aphis</taxon>
    </lineage>
</organism>
<evidence type="ECO:0000313" key="1">
    <source>
        <dbReference type="EMBL" id="KAF0756917.1"/>
    </source>
</evidence>
<evidence type="ECO:0000313" key="2">
    <source>
        <dbReference type="Proteomes" id="UP000478052"/>
    </source>
</evidence>
<accession>A0A6G0YJN7</accession>
<reference evidence="1 2" key="1">
    <citation type="submission" date="2019-08" db="EMBL/GenBank/DDBJ databases">
        <title>Whole genome of Aphis craccivora.</title>
        <authorList>
            <person name="Voronova N.V."/>
            <person name="Shulinski R.S."/>
            <person name="Bandarenka Y.V."/>
            <person name="Zhorov D.G."/>
            <person name="Warner D."/>
        </authorList>
    </citation>
    <scope>NUCLEOTIDE SEQUENCE [LARGE SCALE GENOMIC DNA]</scope>
    <source>
        <strain evidence="1">180601</strain>
        <tissue evidence="1">Whole Body</tissue>
    </source>
</reference>
<sequence>KKEKLKLKNLSTKLINIIIKQNATQCHQINDTKIK</sequence>
<keyword evidence="2" id="KW-1185">Reference proteome</keyword>